<dbReference type="Proteomes" id="UP000033710">
    <property type="component" value="Unassembled WGS sequence"/>
</dbReference>
<name>A0A0F2MBA4_SPOSC</name>
<proteinExistence type="predicted"/>
<dbReference type="VEuPathDB" id="FungiDB:SPSK_02096"/>
<feature type="region of interest" description="Disordered" evidence="1">
    <location>
        <begin position="61"/>
        <end position="83"/>
    </location>
</feature>
<reference evidence="2 3" key="2">
    <citation type="journal article" date="2015" name="Eukaryot. Cell">
        <title>Asexual propagation of a virulent clone complex in a human and feline outbreak of sporotrichosis.</title>
        <authorList>
            <person name="Teixeira Mde M."/>
            <person name="Rodrigues A.M."/>
            <person name="Tsui C.K."/>
            <person name="de Almeida L.G."/>
            <person name="Van Diepeningen A.D."/>
            <person name="van den Ende B.G."/>
            <person name="Fernandes G.F."/>
            <person name="Kano R."/>
            <person name="Hamelin R.C."/>
            <person name="Lopes-Bezerra L.M."/>
            <person name="Vasconcelos A.T."/>
            <person name="de Hoog S."/>
            <person name="de Camargo Z.P."/>
            <person name="Felipe M.S."/>
        </authorList>
    </citation>
    <scope>NUCLEOTIDE SEQUENCE [LARGE SCALE GENOMIC DNA]</scope>
    <source>
        <strain evidence="2 3">1099-18</strain>
    </source>
</reference>
<accession>A0A0F2MBA4</accession>
<gene>
    <name evidence="2" type="ORF">SPSK_02096</name>
</gene>
<evidence type="ECO:0000313" key="3">
    <source>
        <dbReference type="Proteomes" id="UP000033710"/>
    </source>
</evidence>
<reference evidence="2 3" key="1">
    <citation type="journal article" date="2014" name="BMC Genomics">
        <title>Comparative genomics of the major fungal agents of human and animal Sporotrichosis: Sporothrix schenckii and Sporothrix brasiliensis.</title>
        <authorList>
            <person name="Teixeira M.M."/>
            <person name="de Almeida L.G."/>
            <person name="Kubitschek-Barreira P."/>
            <person name="Alves F.L."/>
            <person name="Kioshima E.S."/>
            <person name="Abadio A.K."/>
            <person name="Fernandes L."/>
            <person name="Derengowski L.S."/>
            <person name="Ferreira K.S."/>
            <person name="Souza R.C."/>
            <person name="Ruiz J.C."/>
            <person name="de Andrade N.C."/>
            <person name="Paes H.C."/>
            <person name="Nicola A.M."/>
            <person name="Albuquerque P."/>
            <person name="Gerber A.L."/>
            <person name="Martins V.P."/>
            <person name="Peconick L.D."/>
            <person name="Neto A.V."/>
            <person name="Chaucanez C.B."/>
            <person name="Silva P.A."/>
            <person name="Cunha O.L."/>
            <person name="de Oliveira F.F."/>
            <person name="dos Santos T.C."/>
            <person name="Barros A.L."/>
            <person name="Soares M.A."/>
            <person name="de Oliveira L.M."/>
            <person name="Marini M.M."/>
            <person name="Villalobos-Duno H."/>
            <person name="Cunha M.M."/>
            <person name="de Hoog S."/>
            <person name="da Silveira J.F."/>
            <person name="Henrissat B."/>
            <person name="Nino-Vega G.A."/>
            <person name="Cisalpino P.S."/>
            <person name="Mora-Montes H.M."/>
            <person name="Almeida S.R."/>
            <person name="Stajich J.E."/>
            <person name="Lopes-Bezerra L.M."/>
            <person name="Vasconcelos A.T."/>
            <person name="Felipe M.S."/>
        </authorList>
    </citation>
    <scope>NUCLEOTIDE SEQUENCE [LARGE SCALE GENOMIC DNA]</scope>
    <source>
        <strain evidence="2 3">1099-18</strain>
    </source>
</reference>
<protein>
    <submittedName>
        <fullName evidence="2">Uncharacterized protein</fullName>
    </submittedName>
</protein>
<dbReference type="RefSeq" id="XP_016589639.1">
    <property type="nucleotide sequence ID" value="XM_016728989.1"/>
</dbReference>
<dbReference type="GeneID" id="27664266"/>
<evidence type="ECO:0000256" key="1">
    <source>
        <dbReference type="SAM" id="MobiDB-lite"/>
    </source>
</evidence>
<organism evidence="2 3">
    <name type="scientific">Sporothrix schenckii 1099-18</name>
    <dbReference type="NCBI Taxonomy" id="1397361"/>
    <lineage>
        <taxon>Eukaryota</taxon>
        <taxon>Fungi</taxon>
        <taxon>Dikarya</taxon>
        <taxon>Ascomycota</taxon>
        <taxon>Pezizomycotina</taxon>
        <taxon>Sordariomycetes</taxon>
        <taxon>Sordariomycetidae</taxon>
        <taxon>Ophiostomatales</taxon>
        <taxon>Ophiostomataceae</taxon>
        <taxon>Sporothrix</taxon>
    </lineage>
</organism>
<evidence type="ECO:0000313" key="2">
    <source>
        <dbReference type="EMBL" id="KJR86963.1"/>
    </source>
</evidence>
<comment type="caution">
    <text evidence="2">The sequence shown here is derived from an EMBL/GenBank/DDBJ whole genome shotgun (WGS) entry which is preliminary data.</text>
</comment>
<dbReference type="EMBL" id="AXCR01000005">
    <property type="protein sequence ID" value="KJR86963.1"/>
    <property type="molecule type" value="Genomic_DNA"/>
</dbReference>
<dbReference type="AlphaFoldDB" id="A0A0F2MBA4"/>
<dbReference type="KEGG" id="ssck:SPSK_02096"/>
<sequence>MRLRKVEEGPEGIATVSFQEGGTGVHRCRMCEMRKVRRGSVTAKGQARRYTLARKERSRAKYVTIGREGTDENEQSSPEVKTT</sequence>